<keyword evidence="5" id="KW-1185">Reference proteome</keyword>
<dbReference type="PANTHER" id="PTHR11579">
    <property type="entry name" value="PROTEIN-L-ISOASPARTATE O-METHYLTRANSFERASE"/>
    <property type="match status" value="1"/>
</dbReference>
<evidence type="ECO:0000313" key="5">
    <source>
        <dbReference type="Proteomes" id="UP000410984"/>
    </source>
</evidence>
<dbReference type="InterPro" id="IPR000682">
    <property type="entry name" value="PCMT"/>
</dbReference>
<name>A0A509EEW0_9HYPH</name>
<keyword evidence="4" id="KW-0489">Methyltransferase</keyword>
<dbReference type="Pfam" id="PF01135">
    <property type="entry name" value="PCMT"/>
    <property type="match status" value="1"/>
</dbReference>
<evidence type="ECO:0000256" key="1">
    <source>
        <dbReference type="ARBA" id="ARBA00005369"/>
    </source>
</evidence>
<dbReference type="SUPFAM" id="SSF53335">
    <property type="entry name" value="S-adenosyl-L-methionine-dependent methyltransferases"/>
    <property type="match status" value="1"/>
</dbReference>
<organism evidence="4 5">
    <name type="scientific">Methylobacterium symbioticum</name>
    <dbReference type="NCBI Taxonomy" id="2584084"/>
    <lineage>
        <taxon>Bacteria</taxon>
        <taxon>Pseudomonadati</taxon>
        <taxon>Pseudomonadota</taxon>
        <taxon>Alphaproteobacteria</taxon>
        <taxon>Hyphomicrobiales</taxon>
        <taxon>Methylobacteriaceae</taxon>
        <taxon>Methylobacterium</taxon>
    </lineage>
</organism>
<dbReference type="AlphaFoldDB" id="A0A509EEW0"/>
<dbReference type="Gene3D" id="3.40.50.150">
    <property type="entry name" value="Vaccinia Virus protein VP39"/>
    <property type="match status" value="1"/>
</dbReference>
<gene>
    <name evidence="4" type="primary">pcm_2</name>
    <name evidence="4" type="ORF">MET9862_03482</name>
</gene>
<keyword evidence="4" id="KW-0808">Transferase</keyword>
<protein>
    <recommendedName>
        <fullName evidence="2">Protein-L-isoaspartate O-methyltransferase</fullName>
    </recommendedName>
    <alternativeName>
        <fullName evidence="3">Protein L-isoaspartyl methyltransferase</fullName>
    </alternativeName>
</protein>
<evidence type="ECO:0000256" key="3">
    <source>
        <dbReference type="ARBA" id="ARBA00030757"/>
    </source>
</evidence>
<accession>A0A509EEW0</accession>
<dbReference type="GO" id="GO:0032259">
    <property type="term" value="P:methylation"/>
    <property type="evidence" value="ECO:0007669"/>
    <property type="project" value="UniProtKB-KW"/>
</dbReference>
<dbReference type="EMBL" id="CABFPH010000052">
    <property type="protein sequence ID" value="VUD72877.1"/>
    <property type="molecule type" value="Genomic_DNA"/>
</dbReference>
<evidence type="ECO:0000256" key="2">
    <source>
        <dbReference type="ARBA" id="ARBA00013346"/>
    </source>
</evidence>
<dbReference type="PANTHER" id="PTHR11579:SF18">
    <property type="entry name" value="PROTEIN-L-ISOASPARTATE O-METHYLTRANSFERASE"/>
    <property type="match status" value="1"/>
</dbReference>
<dbReference type="GO" id="GO:0004719">
    <property type="term" value="F:protein-L-isoaspartate (D-aspartate) O-methyltransferase activity"/>
    <property type="evidence" value="ECO:0007669"/>
    <property type="project" value="InterPro"/>
</dbReference>
<dbReference type="CDD" id="cd02440">
    <property type="entry name" value="AdoMet_MTases"/>
    <property type="match status" value="1"/>
</dbReference>
<dbReference type="InterPro" id="IPR029063">
    <property type="entry name" value="SAM-dependent_MTases_sf"/>
</dbReference>
<comment type="similarity">
    <text evidence="1">Belongs to the methyltransferase superfamily. L-isoaspartyl/D-aspartyl protein methyltransferase family.</text>
</comment>
<evidence type="ECO:0000313" key="4">
    <source>
        <dbReference type="EMBL" id="VUD72877.1"/>
    </source>
</evidence>
<dbReference type="Proteomes" id="UP000410984">
    <property type="component" value="Unassembled WGS sequence"/>
</dbReference>
<dbReference type="OrthoDB" id="9798496at2"/>
<dbReference type="RefSeq" id="WP_142584162.1">
    <property type="nucleotide sequence ID" value="NZ_CABFPH010000052.1"/>
</dbReference>
<dbReference type="GO" id="GO:0005737">
    <property type="term" value="C:cytoplasm"/>
    <property type="evidence" value="ECO:0007669"/>
    <property type="project" value="TreeGrafter"/>
</dbReference>
<proteinExistence type="inferred from homology"/>
<reference evidence="4 5" key="1">
    <citation type="submission" date="2019-06" db="EMBL/GenBank/DDBJ databases">
        <authorList>
            <person name="Rodrigo-Torres L."/>
            <person name="Arahal R. D."/>
            <person name="Lucena T."/>
        </authorList>
    </citation>
    <scope>NUCLEOTIDE SEQUENCE [LARGE SCALE GENOMIC DNA]</scope>
    <source>
        <strain evidence="4 5">SB0023/3</strain>
    </source>
</reference>
<sequence length="217" mass="23237">MLDYAQARRLMVDCQLRTFDVNDNAVLDAFDTVPRERFVPAGREGFAYIDQTLRIDTAGEEPRFVPAPMILARMIQALQIKPGKRALDVAGGYGYGAALMAELGARVTALESVPTLVAEARQRLDGAAEIVEGPIARGVADRGPYDAILVNGRVESRPQALLDQLADEGQLVCVFGPERAAKATIFVRAGDAFGSRPLFGASLPVLPAFAAEAGFAF</sequence>